<feature type="region of interest" description="Disordered" evidence="2">
    <location>
        <begin position="182"/>
        <end position="229"/>
    </location>
</feature>
<evidence type="ECO:0000313" key="5">
    <source>
        <dbReference type="Proteomes" id="UP000322899"/>
    </source>
</evidence>
<dbReference type="EMBL" id="VLTO01000009">
    <property type="protein sequence ID" value="KAA0176166.1"/>
    <property type="molecule type" value="Genomic_DNA"/>
</dbReference>
<protein>
    <recommendedName>
        <fullName evidence="3">F-box domain-containing protein</fullName>
    </recommendedName>
</protein>
<evidence type="ECO:0000313" key="4">
    <source>
        <dbReference type="EMBL" id="KAA0176166.1"/>
    </source>
</evidence>
<keyword evidence="1" id="KW-0175">Coiled coil</keyword>
<accession>A0A5A8EEB4</accession>
<comment type="caution">
    <text evidence="4">The sequence shown here is derived from an EMBL/GenBank/DDBJ whole genome shotgun (WGS) entry which is preliminary data.</text>
</comment>
<dbReference type="Pfam" id="PF00646">
    <property type="entry name" value="F-box"/>
    <property type="match status" value="1"/>
</dbReference>
<dbReference type="AlphaFoldDB" id="A0A5A8EEB4"/>
<dbReference type="CDD" id="cd09917">
    <property type="entry name" value="F-box_SF"/>
    <property type="match status" value="1"/>
</dbReference>
<dbReference type="InterPro" id="IPR036047">
    <property type="entry name" value="F-box-like_dom_sf"/>
</dbReference>
<gene>
    <name evidence="4" type="ORF">FNF27_02223</name>
</gene>
<evidence type="ECO:0000256" key="1">
    <source>
        <dbReference type="SAM" id="Coils"/>
    </source>
</evidence>
<name>A0A5A8EEB4_CAFRO</name>
<feature type="compositionally biased region" description="Low complexity" evidence="2">
    <location>
        <begin position="204"/>
        <end position="217"/>
    </location>
</feature>
<organism evidence="4 5">
    <name type="scientific">Cafeteria roenbergensis</name>
    <name type="common">Marine flagellate</name>
    <dbReference type="NCBI Taxonomy" id="33653"/>
    <lineage>
        <taxon>Eukaryota</taxon>
        <taxon>Sar</taxon>
        <taxon>Stramenopiles</taxon>
        <taxon>Bigyra</taxon>
        <taxon>Opalozoa</taxon>
        <taxon>Bicosoecida</taxon>
        <taxon>Cafeteriaceae</taxon>
        <taxon>Cafeteria</taxon>
    </lineage>
</organism>
<proteinExistence type="predicted"/>
<feature type="domain" description="F-box" evidence="3">
    <location>
        <begin position="6"/>
        <end position="38"/>
    </location>
</feature>
<dbReference type="Proteomes" id="UP000322899">
    <property type="component" value="Unassembled WGS sequence"/>
</dbReference>
<evidence type="ECO:0000256" key="2">
    <source>
        <dbReference type="SAM" id="MobiDB-lite"/>
    </source>
</evidence>
<dbReference type="InterPro" id="IPR001810">
    <property type="entry name" value="F-box_dom"/>
</dbReference>
<feature type="compositionally biased region" description="Low complexity" evidence="2">
    <location>
        <begin position="129"/>
        <end position="144"/>
    </location>
</feature>
<sequence length="245" mass="26716">MDEAIPAACLVHVATFLDLRDLPAFALVSRRLRDAARHEFVFEALARGMGLTLVSAAASMGSRESQGDGDGSRQWFELLRHVVPSRREARLILNRFEREAMRLQLRRRQAQLAHRAELRRRRLRRLARLSGSTSPAASTPPWATGFADDTGDRRLGAAWPSHRPPGDAIVDEEASLLIRHRASGCDSSSSIPTSAPVGTDRSLRSSASSHRSGSRSPSAPPPARHRRASPLATCGAIWLIAAAGR</sequence>
<evidence type="ECO:0000259" key="3">
    <source>
        <dbReference type="Pfam" id="PF00646"/>
    </source>
</evidence>
<feature type="coiled-coil region" evidence="1">
    <location>
        <begin position="86"/>
        <end position="113"/>
    </location>
</feature>
<reference evidence="4 5" key="1">
    <citation type="submission" date="2019-07" db="EMBL/GenBank/DDBJ databases">
        <title>Genomes of Cafeteria roenbergensis.</title>
        <authorList>
            <person name="Fischer M.G."/>
            <person name="Hackl T."/>
            <person name="Roman M."/>
        </authorList>
    </citation>
    <scope>NUCLEOTIDE SEQUENCE [LARGE SCALE GENOMIC DNA]</scope>
    <source>
        <strain evidence="4 5">E4-10P</strain>
    </source>
</reference>
<feature type="region of interest" description="Disordered" evidence="2">
    <location>
        <begin position="129"/>
        <end position="166"/>
    </location>
</feature>
<dbReference type="SUPFAM" id="SSF81383">
    <property type="entry name" value="F-box domain"/>
    <property type="match status" value="1"/>
</dbReference>